<dbReference type="Gene3D" id="3.40.50.300">
    <property type="entry name" value="P-loop containing nucleotide triphosphate hydrolases"/>
    <property type="match status" value="3"/>
</dbReference>
<keyword evidence="6 12" id="KW-0067">ATP-binding</keyword>
<comment type="subunit">
    <text evidence="13">Homohexamer; The oligomerization is ATP-dependent.</text>
</comment>
<dbReference type="InterPro" id="IPR004176">
    <property type="entry name" value="Clp_R_N"/>
</dbReference>
<keyword evidence="16" id="KW-1185">Reference proteome</keyword>
<evidence type="ECO:0000256" key="11">
    <source>
        <dbReference type="PROSITE-ProRule" id="PRU01251"/>
    </source>
</evidence>
<dbReference type="PROSITE" id="PS00871">
    <property type="entry name" value="CLPAB_2"/>
    <property type="match status" value="1"/>
</dbReference>
<gene>
    <name evidence="13 15" type="primary">clpB</name>
    <name evidence="15" type="ORF">CH338_00210</name>
</gene>
<reference evidence="15 16" key="1">
    <citation type="submission" date="2017-07" db="EMBL/GenBank/DDBJ databases">
        <title>Draft Genome Sequences of Select Purple Nonsulfur Bacteria.</title>
        <authorList>
            <person name="Lasarre B."/>
            <person name="Mckinlay J.B."/>
        </authorList>
    </citation>
    <scope>NUCLEOTIDE SEQUENCE [LARGE SCALE GENOMIC DNA]</scope>
    <source>
        <strain evidence="15 16">DSM 11907</strain>
    </source>
</reference>
<evidence type="ECO:0000256" key="1">
    <source>
        <dbReference type="ARBA" id="ARBA00004496"/>
    </source>
</evidence>
<proteinExistence type="inferred from homology"/>
<dbReference type="InterPro" id="IPR003959">
    <property type="entry name" value="ATPase_AAA_core"/>
</dbReference>
<dbReference type="AlphaFoldDB" id="A0A327KYU0"/>
<dbReference type="InterPro" id="IPR041546">
    <property type="entry name" value="ClpA/ClpB_AAA_lid"/>
</dbReference>
<comment type="function">
    <text evidence="9">Part of a stress-induced multi-chaperone system, it is involved in the recovery of the cell from heat-induced damage, in cooperation with DnaK, DnaJ and GrpE. Acts before DnaK, in the processing of protein aggregates. Protein binding stimulates the ATPase activity; ATP hydrolysis unfolds the denatured protein aggregates, which probably helps expose new hydrophobic binding sites on the surface of ClpB-bound aggregates, contributing to the solubilization and refolding of denatured protein aggregates by DnaK.</text>
</comment>
<evidence type="ECO:0000256" key="4">
    <source>
        <dbReference type="ARBA" id="ARBA00022737"/>
    </source>
</evidence>
<keyword evidence="13" id="KW-0963">Cytoplasm</keyword>
<dbReference type="Proteomes" id="UP000248863">
    <property type="component" value="Unassembled WGS sequence"/>
</dbReference>
<dbReference type="GO" id="GO:0016887">
    <property type="term" value="F:ATP hydrolysis activity"/>
    <property type="evidence" value="ECO:0007669"/>
    <property type="project" value="InterPro"/>
</dbReference>
<evidence type="ECO:0000256" key="8">
    <source>
        <dbReference type="ARBA" id="ARBA00023186"/>
    </source>
</evidence>
<name>A0A327KYU0_9BRAD</name>
<dbReference type="PROSITE" id="PS00870">
    <property type="entry name" value="CLPAB_1"/>
    <property type="match status" value="1"/>
</dbReference>
<evidence type="ECO:0000256" key="3">
    <source>
        <dbReference type="ARBA" id="ARBA00017574"/>
    </source>
</evidence>
<dbReference type="FunFam" id="3.40.50.300:FF:000010">
    <property type="entry name" value="Chaperone clpB 1, putative"/>
    <property type="match status" value="1"/>
</dbReference>
<dbReference type="PANTHER" id="PTHR11638">
    <property type="entry name" value="ATP-DEPENDENT CLP PROTEASE"/>
    <property type="match status" value="1"/>
</dbReference>
<dbReference type="GO" id="GO:0005737">
    <property type="term" value="C:cytoplasm"/>
    <property type="evidence" value="ECO:0007669"/>
    <property type="project" value="UniProtKB-SubCell"/>
</dbReference>
<dbReference type="PROSITE" id="PS51903">
    <property type="entry name" value="CLP_R"/>
    <property type="match status" value="1"/>
</dbReference>
<dbReference type="SMART" id="SM01086">
    <property type="entry name" value="ClpB_D2-small"/>
    <property type="match status" value="1"/>
</dbReference>
<evidence type="ECO:0000313" key="16">
    <source>
        <dbReference type="Proteomes" id="UP000248863"/>
    </source>
</evidence>
<dbReference type="RefSeq" id="WP_111355028.1">
    <property type="nucleotide sequence ID" value="NZ_NHSK01000156.1"/>
</dbReference>
<keyword evidence="4 11" id="KW-0677">Repeat</keyword>
<dbReference type="FunFam" id="1.10.8.60:FF:000017">
    <property type="entry name" value="ATP-dependent chaperone ClpB"/>
    <property type="match status" value="1"/>
</dbReference>
<protein>
    <recommendedName>
        <fullName evidence="3 13">Chaperone protein ClpB</fullName>
    </recommendedName>
</protein>
<comment type="subunit">
    <text evidence="10">Homohexamer. The oligomerization is ATP-dependent.</text>
</comment>
<comment type="similarity">
    <text evidence="2 12">Belongs to the ClpA/ClpB family.</text>
</comment>
<dbReference type="Gene3D" id="1.10.1780.10">
    <property type="entry name" value="Clp, N-terminal domain"/>
    <property type="match status" value="1"/>
</dbReference>
<dbReference type="GO" id="GO:0005524">
    <property type="term" value="F:ATP binding"/>
    <property type="evidence" value="ECO:0007669"/>
    <property type="project" value="UniProtKB-UniRule"/>
</dbReference>
<sequence length="862" mass="95453">MQIEKYTDRLKALVQSAQSLALRSGHQQLTPVHMLKALLDDEDLLALNLIGAAAGAGAGAQVKQATEQELQKLPKVEGSGAGQIYLAPETARLFDQAEQLSQKAGDAYITVEYMLLALTMASGAVGDLLKRAGVTPQALNKAISDIRKGRTADTASAEQGYDALKKYTRDFTEEARQNKLDPVIGRDEEIRRTIQVLSRRTKNNPVLIGEPGVGKTAIVEGLAQRIVKGDVPEALKSRRLLALDLGALLAGAKYRGEFEERLKAVLQELSSAGDVILFIDELHTLVGAGKAEGAMDASNMLKPALARGELHCIGATTLDEYRKHIEKDAALARRFQPVFVGEPSVEETISILRGLKEKYEVHHGVRITDGAIVAAATLSNRYITDRFLPDKAIDLVDEAASRVRMEADSKPEEVDEIDRRIIQLKIEREALKKETDEASKERLKKVDQEIAELEKKSADLTSIWKAEKEKLASVQKIKEQLDQARSELESVQRRGDLTRAGELMYSIIPQLEKKLAETPAQGRMFKQEVTAEEIAEVVSRWTGIPVDKMMEGEREKLLHMEDKLRERVVGQDQAIVVVADAVRRARAGLQDPHRPIGSFLFLGPTGVGKTELCKALAQFLFDDEQAMVRIDMSEYMEKHSVARLIGAPPGYVGYEEGGSLTEAVRRRPYQVILFDEIEKAHSDVFNILLQVLDDGRLTDGQGRTVDFRNTIIVLTSNLGAEYLAALPEGKPAEAAREQVMEVVRRSFRPEFLNRLDEIILFNRLGRSEMKRIVDIQLRHLQSLLADRKITLEVDETAKTWLGNTGYDPVYGARPLKRVIQRQLQNPLASMLLSGKVKDGDTVKVTVVDGQIAINGSKLAQAA</sequence>
<dbReference type="SMART" id="SM00382">
    <property type="entry name" value="AAA"/>
    <property type="match status" value="2"/>
</dbReference>
<organism evidence="15 16">
    <name type="scientific">Rhodoplanes elegans</name>
    <dbReference type="NCBI Taxonomy" id="29408"/>
    <lineage>
        <taxon>Bacteria</taxon>
        <taxon>Pseudomonadati</taxon>
        <taxon>Pseudomonadota</taxon>
        <taxon>Alphaproteobacteria</taxon>
        <taxon>Hyphomicrobiales</taxon>
        <taxon>Nitrobacteraceae</taxon>
        <taxon>Rhodoplanes</taxon>
    </lineage>
</organism>
<dbReference type="OrthoDB" id="9803641at2"/>
<keyword evidence="13" id="KW-0346">Stress response</keyword>
<dbReference type="InterPro" id="IPR017730">
    <property type="entry name" value="Chaperonin_ClpB"/>
</dbReference>
<dbReference type="InterPro" id="IPR036628">
    <property type="entry name" value="Clp_N_dom_sf"/>
</dbReference>
<keyword evidence="5 12" id="KW-0547">Nucleotide-binding</keyword>
<dbReference type="InterPro" id="IPR001270">
    <property type="entry name" value="ClpA/B"/>
</dbReference>
<dbReference type="Pfam" id="PF07724">
    <property type="entry name" value="AAA_2"/>
    <property type="match status" value="1"/>
</dbReference>
<dbReference type="InterPro" id="IPR027417">
    <property type="entry name" value="P-loop_NTPase"/>
</dbReference>
<keyword evidence="8 12" id="KW-0143">Chaperone</keyword>
<comment type="caution">
    <text evidence="15">The sequence shown here is derived from an EMBL/GenBank/DDBJ whole genome shotgun (WGS) entry which is preliminary data.</text>
</comment>
<keyword evidence="7 13" id="KW-0175">Coiled coil</keyword>
<dbReference type="CDD" id="cd19499">
    <property type="entry name" value="RecA-like_ClpB_Hsp104-like"/>
    <property type="match status" value="1"/>
</dbReference>
<dbReference type="Pfam" id="PF02861">
    <property type="entry name" value="Clp_N"/>
    <property type="match status" value="1"/>
</dbReference>
<evidence type="ECO:0000256" key="7">
    <source>
        <dbReference type="ARBA" id="ARBA00023054"/>
    </source>
</evidence>
<dbReference type="GO" id="GO:0034605">
    <property type="term" value="P:cellular response to heat"/>
    <property type="evidence" value="ECO:0007669"/>
    <property type="project" value="TreeGrafter"/>
</dbReference>
<dbReference type="InterPro" id="IPR050130">
    <property type="entry name" value="ClpA_ClpB"/>
</dbReference>
<evidence type="ECO:0000259" key="14">
    <source>
        <dbReference type="PROSITE" id="PS51903"/>
    </source>
</evidence>
<dbReference type="InterPro" id="IPR003593">
    <property type="entry name" value="AAA+_ATPase"/>
</dbReference>
<feature type="domain" description="Clp R" evidence="14">
    <location>
        <begin position="3"/>
        <end position="149"/>
    </location>
</feature>
<dbReference type="PRINTS" id="PR00300">
    <property type="entry name" value="CLPPROTEASEA"/>
</dbReference>
<dbReference type="SUPFAM" id="SSF81923">
    <property type="entry name" value="Double Clp-N motif"/>
    <property type="match status" value="1"/>
</dbReference>
<dbReference type="FunFam" id="1.10.8.60:FF:000011">
    <property type="entry name" value="ATP-dependent Clp protease ATP-binding subunit"/>
    <property type="match status" value="1"/>
</dbReference>
<dbReference type="CDD" id="cd00009">
    <property type="entry name" value="AAA"/>
    <property type="match status" value="1"/>
</dbReference>
<dbReference type="Pfam" id="PF00004">
    <property type="entry name" value="AAA"/>
    <property type="match status" value="1"/>
</dbReference>
<dbReference type="FunFam" id="3.40.50.300:FF:000120">
    <property type="entry name" value="ATP-dependent chaperone ClpB"/>
    <property type="match status" value="1"/>
</dbReference>
<evidence type="ECO:0000256" key="2">
    <source>
        <dbReference type="ARBA" id="ARBA00008675"/>
    </source>
</evidence>
<evidence type="ECO:0000313" key="15">
    <source>
        <dbReference type="EMBL" id="RAI42362.1"/>
    </source>
</evidence>
<dbReference type="GO" id="GO:0042026">
    <property type="term" value="P:protein refolding"/>
    <property type="evidence" value="ECO:0007669"/>
    <property type="project" value="UniProtKB-UniRule"/>
</dbReference>
<evidence type="ECO:0000256" key="13">
    <source>
        <dbReference type="RuleBase" id="RU362034"/>
    </source>
</evidence>
<feature type="coiled-coil region" evidence="13">
    <location>
        <begin position="414"/>
        <end position="494"/>
    </location>
</feature>
<dbReference type="EMBL" id="NPEU01000001">
    <property type="protein sequence ID" value="RAI42362.1"/>
    <property type="molecule type" value="Genomic_DNA"/>
</dbReference>
<dbReference type="Gene3D" id="1.10.8.60">
    <property type="match status" value="1"/>
</dbReference>
<dbReference type="FunFam" id="3.40.50.300:FF:000025">
    <property type="entry name" value="ATP-dependent Clp protease subunit"/>
    <property type="match status" value="1"/>
</dbReference>
<dbReference type="NCBIfam" id="TIGR03346">
    <property type="entry name" value="chaperone_ClpB"/>
    <property type="match status" value="1"/>
</dbReference>
<evidence type="ECO:0000256" key="6">
    <source>
        <dbReference type="ARBA" id="ARBA00022840"/>
    </source>
</evidence>
<dbReference type="SUPFAM" id="SSF52540">
    <property type="entry name" value="P-loop containing nucleoside triphosphate hydrolases"/>
    <property type="match status" value="2"/>
</dbReference>
<evidence type="ECO:0000256" key="12">
    <source>
        <dbReference type="RuleBase" id="RU004432"/>
    </source>
</evidence>
<evidence type="ECO:0000256" key="10">
    <source>
        <dbReference type="ARBA" id="ARBA00026057"/>
    </source>
</evidence>
<dbReference type="PANTHER" id="PTHR11638:SF18">
    <property type="entry name" value="HEAT SHOCK PROTEIN 104"/>
    <property type="match status" value="1"/>
</dbReference>
<dbReference type="Pfam" id="PF10431">
    <property type="entry name" value="ClpB_D2-small"/>
    <property type="match status" value="1"/>
</dbReference>
<dbReference type="InterPro" id="IPR028299">
    <property type="entry name" value="ClpA/B_CS2"/>
</dbReference>
<comment type="subcellular location">
    <subcellularLocation>
        <location evidence="1 13">Cytoplasm</location>
    </subcellularLocation>
</comment>
<accession>A0A327KYU0</accession>
<dbReference type="InterPro" id="IPR018368">
    <property type="entry name" value="ClpA/B_CS1"/>
</dbReference>
<evidence type="ECO:0000256" key="9">
    <source>
        <dbReference type="ARBA" id="ARBA00025613"/>
    </source>
</evidence>
<dbReference type="Pfam" id="PF17871">
    <property type="entry name" value="AAA_lid_9"/>
    <property type="match status" value="1"/>
</dbReference>
<evidence type="ECO:0000256" key="5">
    <source>
        <dbReference type="ARBA" id="ARBA00022741"/>
    </source>
</evidence>
<dbReference type="InterPro" id="IPR019489">
    <property type="entry name" value="Clp_ATPase_C"/>
</dbReference>